<dbReference type="AlphaFoldDB" id="A0A9Q0FG15"/>
<dbReference type="Gene3D" id="3.40.30.10">
    <property type="entry name" value="Glutaredoxin"/>
    <property type="match status" value="1"/>
</dbReference>
<evidence type="ECO:0000313" key="4">
    <source>
        <dbReference type="Proteomes" id="UP001141552"/>
    </source>
</evidence>
<dbReference type="PANTHER" id="PTHR47571:SF1">
    <property type="entry name" value="THIOREDOXIN-LIKE 3-3"/>
    <property type="match status" value="1"/>
</dbReference>
<dbReference type="EMBL" id="JAKUCV010005743">
    <property type="protein sequence ID" value="KAJ4830045.1"/>
    <property type="molecule type" value="Genomic_DNA"/>
</dbReference>
<comment type="caution">
    <text evidence="3">The sequence shown here is derived from an EMBL/GenBank/DDBJ whole genome shotgun (WGS) entry which is preliminary data.</text>
</comment>
<dbReference type="OrthoDB" id="2121326at2759"/>
<keyword evidence="4" id="KW-1185">Reference proteome</keyword>
<feature type="domain" description="Thioredoxin" evidence="2">
    <location>
        <begin position="131"/>
        <end position="193"/>
    </location>
</feature>
<evidence type="ECO:0000313" key="3">
    <source>
        <dbReference type="EMBL" id="KAJ4830045.1"/>
    </source>
</evidence>
<feature type="compositionally biased region" description="Basic and acidic residues" evidence="1">
    <location>
        <begin position="105"/>
        <end position="118"/>
    </location>
</feature>
<dbReference type="InterPro" id="IPR036249">
    <property type="entry name" value="Thioredoxin-like_sf"/>
</dbReference>
<evidence type="ECO:0000256" key="1">
    <source>
        <dbReference type="SAM" id="MobiDB-lite"/>
    </source>
</evidence>
<accession>A0A9Q0FG15</accession>
<reference evidence="3" key="1">
    <citation type="submission" date="2022-02" db="EMBL/GenBank/DDBJ databases">
        <authorList>
            <person name="Henning P.M."/>
            <person name="McCubbin A.G."/>
            <person name="Shore J.S."/>
        </authorList>
    </citation>
    <scope>NUCLEOTIDE SEQUENCE</scope>
    <source>
        <strain evidence="3">F60SS</strain>
        <tissue evidence="3">Leaves</tissue>
    </source>
</reference>
<dbReference type="SUPFAM" id="SSF52833">
    <property type="entry name" value="Thioredoxin-like"/>
    <property type="match status" value="1"/>
</dbReference>
<dbReference type="InterPro" id="IPR044193">
    <property type="entry name" value="TRL33"/>
</dbReference>
<sequence length="203" mass="21989">MGTATVVTGVKAKRGNGGALLQRRPRQIGGGVIGIEERKRCDEDPAANCSGGRRRRFPGLAGGRGSGGGFVCLHGREMKAAVWRGGVGEEGGNSSARLGGGNGGEGRRGQGGEKEMGVRRKGIRRGGGVLWCRACSQILPAFCRLSNNFPKLCFVYADIDQCPQTTQHIRYTPTFHFYRDGERVDEMFGTGEQRLHDRLWLHS</sequence>
<reference evidence="3" key="2">
    <citation type="journal article" date="2023" name="Plants (Basel)">
        <title>Annotation of the Turnera subulata (Passifloraceae) Draft Genome Reveals the S-Locus Evolved after the Divergence of Turneroideae from Passifloroideae in a Stepwise Manner.</title>
        <authorList>
            <person name="Henning P.M."/>
            <person name="Roalson E.H."/>
            <person name="Mir W."/>
            <person name="McCubbin A.G."/>
            <person name="Shore J.S."/>
        </authorList>
    </citation>
    <scope>NUCLEOTIDE SEQUENCE</scope>
    <source>
        <strain evidence="3">F60SS</strain>
    </source>
</reference>
<gene>
    <name evidence="3" type="ORF">Tsubulata_022127</name>
</gene>
<name>A0A9Q0FG15_9ROSI</name>
<evidence type="ECO:0000259" key="2">
    <source>
        <dbReference type="Pfam" id="PF00085"/>
    </source>
</evidence>
<dbReference type="Pfam" id="PF00085">
    <property type="entry name" value="Thioredoxin"/>
    <property type="match status" value="1"/>
</dbReference>
<dbReference type="PANTHER" id="PTHR47571">
    <property type="entry name" value="THIOREDOXIN-LIKE 3-3"/>
    <property type="match status" value="1"/>
</dbReference>
<feature type="region of interest" description="Disordered" evidence="1">
    <location>
        <begin position="86"/>
        <end position="118"/>
    </location>
</feature>
<dbReference type="InterPro" id="IPR013766">
    <property type="entry name" value="Thioredoxin_domain"/>
</dbReference>
<protein>
    <recommendedName>
        <fullName evidence="2">Thioredoxin domain-containing protein</fullName>
    </recommendedName>
</protein>
<organism evidence="3 4">
    <name type="scientific">Turnera subulata</name>
    <dbReference type="NCBI Taxonomy" id="218843"/>
    <lineage>
        <taxon>Eukaryota</taxon>
        <taxon>Viridiplantae</taxon>
        <taxon>Streptophyta</taxon>
        <taxon>Embryophyta</taxon>
        <taxon>Tracheophyta</taxon>
        <taxon>Spermatophyta</taxon>
        <taxon>Magnoliopsida</taxon>
        <taxon>eudicotyledons</taxon>
        <taxon>Gunneridae</taxon>
        <taxon>Pentapetalae</taxon>
        <taxon>rosids</taxon>
        <taxon>fabids</taxon>
        <taxon>Malpighiales</taxon>
        <taxon>Passifloraceae</taxon>
        <taxon>Turnera</taxon>
    </lineage>
</organism>
<proteinExistence type="predicted"/>
<dbReference type="Proteomes" id="UP001141552">
    <property type="component" value="Unassembled WGS sequence"/>
</dbReference>
<dbReference type="CDD" id="cd02947">
    <property type="entry name" value="TRX_family"/>
    <property type="match status" value="1"/>
</dbReference>